<dbReference type="InterPro" id="IPR007763">
    <property type="entry name" value="NDUFA12"/>
</dbReference>
<dbReference type="GO" id="GO:0045271">
    <property type="term" value="C:respiratory chain complex I"/>
    <property type="evidence" value="ECO:0007669"/>
    <property type="project" value="InterPro"/>
</dbReference>
<dbReference type="PANTHER" id="PTHR32470">
    <property type="entry name" value="ADH DEHYDROGENASE [UBIQUINONE] 1 ALPHA SUBCOMPLEX ASSEMBLY FACTOR 2"/>
    <property type="match status" value="1"/>
</dbReference>
<evidence type="ECO:0000256" key="1">
    <source>
        <dbReference type="ARBA" id="ARBA00007355"/>
    </source>
</evidence>
<gene>
    <name evidence="2" type="ORF">OCTVUL_1B004626</name>
</gene>
<dbReference type="InterPro" id="IPR052618">
    <property type="entry name" value="ComplexI_NDUFA12"/>
</dbReference>
<reference evidence="2" key="1">
    <citation type="submission" date="2023-08" db="EMBL/GenBank/DDBJ databases">
        <authorList>
            <person name="Alioto T."/>
            <person name="Alioto T."/>
            <person name="Gomez Garrido J."/>
        </authorList>
    </citation>
    <scope>NUCLEOTIDE SEQUENCE</scope>
</reference>
<dbReference type="EMBL" id="OX597823">
    <property type="protein sequence ID" value="CAI9728786.1"/>
    <property type="molecule type" value="Genomic_DNA"/>
</dbReference>
<accession>A0AA36B7Y7</accession>
<evidence type="ECO:0000313" key="2">
    <source>
        <dbReference type="EMBL" id="CAI9728786.1"/>
    </source>
</evidence>
<dbReference type="AlphaFoldDB" id="A0AA36B7Y7"/>
<dbReference type="GO" id="GO:0005739">
    <property type="term" value="C:mitochondrion"/>
    <property type="evidence" value="ECO:0007669"/>
    <property type="project" value="TreeGrafter"/>
</dbReference>
<dbReference type="PANTHER" id="PTHR32470:SF2">
    <property type="entry name" value="NADH DEHYDROGENASE [UBIQUINONE] 1 ALPHA SUBCOMPLEX ASSEMBLY FACTOR 2"/>
    <property type="match status" value="1"/>
</dbReference>
<sequence>MLRVRSKMSRRAKWLWGLFKNSLYSIKQQKRIIGNDYFGNVYYEKDANPSRNLKGARWVERADGDQMTPPDMPVEWEAWIRGKRQNPPTEEEIQRNYAKMMKTIHRAKELEQKYASASPKFEENVLPRTRREFPEYPEYEIIPGEKTETDDKKK</sequence>
<keyword evidence="3" id="KW-1185">Reference proteome</keyword>
<organism evidence="2 3">
    <name type="scientific">Octopus vulgaris</name>
    <name type="common">Common octopus</name>
    <dbReference type="NCBI Taxonomy" id="6645"/>
    <lineage>
        <taxon>Eukaryota</taxon>
        <taxon>Metazoa</taxon>
        <taxon>Spiralia</taxon>
        <taxon>Lophotrochozoa</taxon>
        <taxon>Mollusca</taxon>
        <taxon>Cephalopoda</taxon>
        <taxon>Coleoidea</taxon>
        <taxon>Octopodiformes</taxon>
        <taxon>Octopoda</taxon>
        <taxon>Incirrata</taxon>
        <taxon>Octopodidae</taxon>
        <taxon>Octopus</taxon>
    </lineage>
</organism>
<protein>
    <submittedName>
        <fullName evidence="2">Dehydrogenase [ubiquinone] 1 alpha subcomplex assembly factor 2</fullName>
    </submittedName>
</protein>
<dbReference type="Proteomes" id="UP001162480">
    <property type="component" value="Chromosome 10"/>
</dbReference>
<proteinExistence type="inferred from homology"/>
<name>A0AA36B7Y7_OCTVU</name>
<comment type="similarity">
    <text evidence="1">Belongs to the complex I NDUFA12 subunit family.</text>
</comment>
<dbReference type="Pfam" id="PF05071">
    <property type="entry name" value="NDUFA12"/>
    <property type="match status" value="1"/>
</dbReference>
<evidence type="ECO:0000313" key="3">
    <source>
        <dbReference type="Proteomes" id="UP001162480"/>
    </source>
</evidence>
<dbReference type="GO" id="GO:0032981">
    <property type="term" value="P:mitochondrial respiratory chain complex I assembly"/>
    <property type="evidence" value="ECO:0007669"/>
    <property type="project" value="TreeGrafter"/>
</dbReference>